<dbReference type="CDD" id="cd04182">
    <property type="entry name" value="GT_2_like_f"/>
    <property type="match status" value="1"/>
</dbReference>
<name>A0A498KZC4_9EURY</name>
<dbReference type="EMBL" id="RDFA01000005">
    <property type="protein sequence ID" value="RXK47900.1"/>
    <property type="molecule type" value="Genomic_DNA"/>
</dbReference>
<organism evidence="3 4">
    <name type="scientific">Halorientalis pallida</name>
    <dbReference type="NCBI Taxonomy" id="2479928"/>
    <lineage>
        <taxon>Archaea</taxon>
        <taxon>Methanobacteriati</taxon>
        <taxon>Methanobacteriota</taxon>
        <taxon>Stenosarchaea group</taxon>
        <taxon>Halobacteria</taxon>
        <taxon>Halobacteriales</taxon>
        <taxon>Haloarculaceae</taxon>
        <taxon>Halorientalis</taxon>
    </lineage>
</organism>
<dbReference type="InterPro" id="IPR029044">
    <property type="entry name" value="Nucleotide-diphossugar_trans"/>
</dbReference>
<dbReference type="OrthoDB" id="28434at2157"/>
<evidence type="ECO:0000256" key="1">
    <source>
        <dbReference type="SAM" id="MobiDB-lite"/>
    </source>
</evidence>
<evidence type="ECO:0000259" key="2">
    <source>
        <dbReference type="Pfam" id="PF12804"/>
    </source>
</evidence>
<sequence length="223" mass="22954">MADENAELPVVTPEQLGTTPADSPTRTAGVLLAAGRSSRFGKSNKLLTTIDGTPIVSRAAETLRDSAVERVVVVLGHEAAAVQDALGELAVETVNNDRYNEGQATSVATGVRALRSGPDVDAAVFALGDMPAVAPASVDTLLAAFDNEVGTALAAAYEGVRGNPVLFDHSHFDTLAAVEGDTGGRNLLFETDAAALIETDDPGVCADVDEPADIDELPSIDET</sequence>
<dbReference type="AlphaFoldDB" id="A0A498KZC4"/>
<gene>
    <name evidence="3" type="ORF">EAF64_14780</name>
</gene>
<dbReference type="PANTHER" id="PTHR43777">
    <property type="entry name" value="MOLYBDENUM COFACTOR CYTIDYLYLTRANSFERASE"/>
    <property type="match status" value="1"/>
</dbReference>
<evidence type="ECO:0000313" key="3">
    <source>
        <dbReference type="EMBL" id="RXK47900.1"/>
    </source>
</evidence>
<dbReference type="Proteomes" id="UP000289691">
    <property type="component" value="Unassembled WGS sequence"/>
</dbReference>
<protein>
    <submittedName>
        <fullName evidence="3">Nucleotidyltransferase family protein</fullName>
    </submittedName>
</protein>
<reference evidence="3 4" key="1">
    <citation type="submission" date="2019-01" db="EMBL/GenBank/DDBJ databases">
        <title>Halorientalis sp. F13-25 a new haloarchaeum isolated from hypersaline water.</title>
        <authorList>
            <person name="Ana D.-V."/>
            <person name="Cristina S.-P."/>
            <person name="Antonio V."/>
        </authorList>
    </citation>
    <scope>NUCLEOTIDE SEQUENCE [LARGE SCALE GENOMIC DNA]</scope>
    <source>
        <strain evidence="3 4">F13-25</strain>
    </source>
</reference>
<accession>A0A498KZC4</accession>
<feature type="region of interest" description="Disordered" evidence="1">
    <location>
        <begin position="1"/>
        <end position="26"/>
    </location>
</feature>
<evidence type="ECO:0000313" key="4">
    <source>
        <dbReference type="Proteomes" id="UP000289691"/>
    </source>
</evidence>
<dbReference type="SUPFAM" id="SSF53448">
    <property type="entry name" value="Nucleotide-diphospho-sugar transferases"/>
    <property type="match status" value="1"/>
</dbReference>
<keyword evidence="4" id="KW-1185">Reference proteome</keyword>
<feature type="compositionally biased region" description="Polar residues" evidence="1">
    <location>
        <begin position="15"/>
        <end position="26"/>
    </location>
</feature>
<proteinExistence type="predicted"/>
<dbReference type="Gene3D" id="3.90.550.10">
    <property type="entry name" value="Spore Coat Polysaccharide Biosynthesis Protein SpsA, Chain A"/>
    <property type="match status" value="1"/>
</dbReference>
<dbReference type="Pfam" id="PF12804">
    <property type="entry name" value="NTP_transf_3"/>
    <property type="match status" value="1"/>
</dbReference>
<feature type="domain" description="MobA-like NTP transferase" evidence="2">
    <location>
        <begin position="29"/>
        <end position="191"/>
    </location>
</feature>
<dbReference type="RefSeq" id="WP_129069751.1">
    <property type="nucleotide sequence ID" value="NZ_RDFA01000005.1"/>
</dbReference>
<comment type="caution">
    <text evidence="3">The sequence shown here is derived from an EMBL/GenBank/DDBJ whole genome shotgun (WGS) entry which is preliminary data.</text>
</comment>
<dbReference type="InterPro" id="IPR025877">
    <property type="entry name" value="MobA-like_NTP_Trfase"/>
</dbReference>
<dbReference type="PANTHER" id="PTHR43777:SF1">
    <property type="entry name" value="MOLYBDENUM COFACTOR CYTIDYLYLTRANSFERASE"/>
    <property type="match status" value="1"/>
</dbReference>
<keyword evidence="3" id="KW-0808">Transferase</keyword>
<dbReference type="GO" id="GO:0016779">
    <property type="term" value="F:nucleotidyltransferase activity"/>
    <property type="evidence" value="ECO:0007669"/>
    <property type="project" value="UniProtKB-ARBA"/>
</dbReference>